<dbReference type="AlphaFoldDB" id="A0A8D2KSM7"/>
<dbReference type="GO" id="GO:0005858">
    <property type="term" value="C:axonemal dynein complex"/>
    <property type="evidence" value="ECO:0007669"/>
    <property type="project" value="InterPro"/>
</dbReference>
<dbReference type="GO" id="GO:0003352">
    <property type="term" value="P:regulation of cilium movement"/>
    <property type="evidence" value="ECO:0007669"/>
    <property type="project" value="TreeGrafter"/>
</dbReference>
<keyword evidence="3" id="KW-0969">Cilium</keyword>
<dbReference type="Ensembl" id="ENSVKKT00000005304.1">
    <property type="protein sequence ID" value="ENSVKKP00000005159.1"/>
    <property type="gene ID" value="ENSVKKG00000003814.1"/>
</dbReference>
<dbReference type="Proteomes" id="UP000694545">
    <property type="component" value="Unplaced"/>
</dbReference>
<name>A0A8D2KSM7_VARKO</name>
<keyword evidence="4" id="KW-0966">Cell projection</keyword>
<gene>
    <name evidence="5" type="primary">CCDC65</name>
</gene>
<dbReference type="PANTHER" id="PTHR21625:SF0">
    <property type="entry name" value="DYNEIN REGULATORY COMPLEX SUBUNIT 2"/>
    <property type="match status" value="1"/>
</dbReference>
<dbReference type="PANTHER" id="PTHR21625">
    <property type="entry name" value="NYD-SP28 PROTEIN"/>
    <property type="match status" value="1"/>
</dbReference>
<evidence type="ECO:0000256" key="3">
    <source>
        <dbReference type="ARBA" id="ARBA00023069"/>
    </source>
</evidence>
<reference evidence="5" key="2">
    <citation type="submission" date="2025-09" db="UniProtKB">
        <authorList>
            <consortium name="Ensembl"/>
        </authorList>
    </citation>
    <scope>IDENTIFICATION</scope>
</reference>
<accession>A0A8D2KSM7</accession>
<evidence type="ECO:0000256" key="4">
    <source>
        <dbReference type="ARBA" id="ARBA00023273"/>
    </source>
</evidence>
<evidence type="ECO:0000256" key="1">
    <source>
        <dbReference type="ARBA" id="ARBA00004611"/>
    </source>
</evidence>
<keyword evidence="6" id="KW-1185">Reference proteome</keyword>
<evidence type="ECO:0000313" key="6">
    <source>
        <dbReference type="Proteomes" id="UP000694545"/>
    </source>
</evidence>
<keyword evidence="2" id="KW-0282">Flagellum</keyword>
<evidence type="ECO:0000313" key="5">
    <source>
        <dbReference type="Ensembl" id="ENSVKKP00000005159.1"/>
    </source>
</evidence>
<evidence type="ECO:0000256" key="2">
    <source>
        <dbReference type="ARBA" id="ARBA00022846"/>
    </source>
</evidence>
<reference evidence="5" key="1">
    <citation type="submission" date="2025-08" db="UniProtKB">
        <authorList>
            <consortium name="Ensembl"/>
        </authorList>
    </citation>
    <scope>IDENTIFICATION</scope>
</reference>
<dbReference type="GO" id="GO:0070286">
    <property type="term" value="P:axonemal dynein complex assembly"/>
    <property type="evidence" value="ECO:0007669"/>
    <property type="project" value="InterPro"/>
</dbReference>
<protein>
    <submittedName>
        <fullName evidence="5">Coiled-coil domain containing 65</fullName>
    </submittedName>
</protein>
<dbReference type="InterPro" id="IPR039750">
    <property type="entry name" value="DRC1/DRC2"/>
</dbReference>
<dbReference type="GO" id="GO:0060285">
    <property type="term" value="P:cilium-dependent cell motility"/>
    <property type="evidence" value="ECO:0007669"/>
    <property type="project" value="TreeGrafter"/>
</dbReference>
<organism evidence="5 6">
    <name type="scientific">Varanus komodoensis</name>
    <name type="common">Komodo dragon</name>
    <dbReference type="NCBI Taxonomy" id="61221"/>
    <lineage>
        <taxon>Eukaryota</taxon>
        <taxon>Metazoa</taxon>
        <taxon>Chordata</taxon>
        <taxon>Craniata</taxon>
        <taxon>Vertebrata</taxon>
        <taxon>Euteleostomi</taxon>
        <taxon>Lepidosauria</taxon>
        <taxon>Squamata</taxon>
        <taxon>Bifurcata</taxon>
        <taxon>Unidentata</taxon>
        <taxon>Episquamata</taxon>
        <taxon>Toxicofera</taxon>
        <taxon>Anguimorpha</taxon>
        <taxon>Paleoanguimorpha</taxon>
        <taxon>Varanoidea</taxon>
        <taxon>Varanidae</taxon>
        <taxon>Varanus</taxon>
    </lineage>
</organism>
<sequence>LSRHYVAPNFSHSLHLKTKSYLASLSPQAELILRLAEMCRRLESEEEKVLPFYASSLSWDEQKVADKVAMEKPVEPLAEMMQDYVGLERFWKRYNKVRLEQLSLERTKEALLQDNLKLRRLLKQYLDGISVNEEVLSQINPLVIVNQQTVAPSRPQPVPVGEAQVKRPVYNVIEAAHEVSHIL</sequence>
<comment type="subcellular location">
    <subcellularLocation>
        <location evidence="1">Cytoplasm</location>
        <location evidence="1">Cytoskeleton</location>
        <location evidence="1">Flagellum axoneme</location>
    </subcellularLocation>
</comment>
<proteinExistence type="predicted"/>